<reference evidence="2" key="1">
    <citation type="journal article" date="2016" name="Gigascience">
        <title>De novo construction of an expanded transcriptome assembly for the western tarnished plant bug, Lygus hesperus.</title>
        <authorList>
            <person name="Tassone E.E."/>
            <person name="Geib S.M."/>
            <person name="Hall B."/>
            <person name="Fabrick J.A."/>
            <person name="Brent C.S."/>
            <person name="Hull J.J."/>
        </authorList>
    </citation>
    <scope>NUCLEOTIDE SEQUENCE</scope>
</reference>
<gene>
    <name evidence="2" type="ORF">g.80362</name>
</gene>
<protein>
    <submittedName>
        <fullName evidence="2">Uncharacterized protein</fullName>
    </submittedName>
</protein>
<name>A0A146L016_LYGHE</name>
<evidence type="ECO:0000313" key="2">
    <source>
        <dbReference type="EMBL" id="JAQ01768.1"/>
    </source>
</evidence>
<proteinExistence type="predicted"/>
<dbReference type="AlphaFoldDB" id="A0A146L016"/>
<dbReference type="Pfam" id="PF16984">
    <property type="entry name" value="Grp7_allergen"/>
    <property type="match status" value="1"/>
</dbReference>
<dbReference type="EMBL" id="GDHC01016861">
    <property type="protein sequence ID" value="JAQ01768.1"/>
    <property type="molecule type" value="Transcribed_RNA"/>
</dbReference>
<organism evidence="2">
    <name type="scientific">Lygus hesperus</name>
    <name type="common">Western plant bug</name>
    <dbReference type="NCBI Taxonomy" id="30085"/>
    <lineage>
        <taxon>Eukaryota</taxon>
        <taxon>Metazoa</taxon>
        <taxon>Ecdysozoa</taxon>
        <taxon>Arthropoda</taxon>
        <taxon>Hexapoda</taxon>
        <taxon>Insecta</taxon>
        <taxon>Pterygota</taxon>
        <taxon>Neoptera</taxon>
        <taxon>Paraneoptera</taxon>
        <taxon>Hemiptera</taxon>
        <taxon>Heteroptera</taxon>
        <taxon>Panheteroptera</taxon>
        <taxon>Cimicomorpha</taxon>
        <taxon>Miridae</taxon>
        <taxon>Mirini</taxon>
        <taxon>Lygus</taxon>
    </lineage>
</organism>
<keyword evidence="1" id="KW-0732">Signal</keyword>
<evidence type="ECO:0000256" key="1">
    <source>
        <dbReference type="SAM" id="SignalP"/>
    </source>
</evidence>
<dbReference type="Gene3D" id="3.15.10.50">
    <property type="match status" value="1"/>
</dbReference>
<feature type="signal peptide" evidence="1">
    <location>
        <begin position="1"/>
        <end position="16"/>
    </location>
</feature>
<feature type="chain" id="PRO_5007526830" evidence="1">
    <location>
        <begin position="17"/>
        <end position="268"/>
    </location>
</feature>
<dbReference type="InterPro" id="IPR020234">
    <property type="entry name" value="Mite_allergen_group-7"/>
</dbReference>
<accession>A0A146L016</accession>
<sequence length="268" mass="29674">MFNYLTFVTIICAVSASKWDQSSLRILTNEVDSDVLNYYSDIPNKITDVVLTGIRDYLVNNNETRIGIPNIDVNFTESILGLDIISGEFKAYNGVFYNTATIVRRGNSSVHTSGLHCNLSTVIGFTDMEVYFPRYVATVIGIQEEGEVKVVIGTNQIALDVTATLLPKCTVSLTQLKLEKFADITTDITGLGILNGLADDITAWVLSSYETSFSSLIENIVSNKLSEVLAKTGGFCKYHGRLLQKVKPEIRNVQCVKLNSRRFKCTSQ</sequence>
<dbReference type="InterPro" id="IPR038602">
    <property type="entry name" value="Mite_allergen_7_sf"/>
</dbReference>